<dbReference type="AlphaFoldDB" id="A0A2W2DUI5"/>
<gene>
    <name evidence="2" type="ORF">C1I93_01455</name>
</gene>
<dbReference type="Proteomes" id="UP000248627">
    <property type="component" value="Unassembled WGS sequence"/>
</dbReference>
<dbReference type="EMBL" id="POTX01000004">
    <property type="protein sequence ID" value="PZG00807.1"/>
    <property type="molecule type" value="Genomic_DNA"/>
</dbReference>
<comment type="caution">
    <text evidence="2">The sequence shown here is derived from an EMBL/GenBank/DDBJ whole genome shotgun (WGS) entry which is preliminary data.</text>
</comment>
<reference evidence="2 3" key="1">
    <citation type="submission" date="2018-01" db="EMBL/GenBank/DDBJ databases">
        <title>Draft genome sequence of Jishengella endophytica.</title>
        <authorList>
            <person name="Sahin N."/>
            <person name="Ay H."/>
            <person name="Saygin H."/>
        </authorList>
    </citation>
    <scope>NUCLEOTIDE SEQUENCE [LARGE SCALE GENOMIC DNA]</scope>
    <source>
        <strain evidence="2 3">DSM 45430</strain>
    </source>
</reference>
<keyword evidence="3" id="KW-1185">Reference proteome</keyword>
<organism evidence="2 3">
    <name type="scientific">Micromonospora endophytica</name>
    <dbReference type="NCBI Taxonomy" id="515350"/>
    <lineage>
        <taxon>Bacteria</taxon>
        <taxon>Bacillati</taxon>
        <taxon>Actinomycetota</taxon>
        <taxon>Actinomycetes</taxon>
        <taxon>Micromonosporales</taxon>
        <taxon>Micromonosporaceae</taxon>
        <taxon>Micromonospora</taxon>
    </lineage>
</organism>
<evidence type="ECO:0000256" key="1">
    <source>
        <dbReference type="SAM" id="MobiDB-lite"/>
    </source>
</evidence>
<evidence type="ECO:0000313" key="2">
    <source>
        <dbReference type="EMBL" id="PZG00807.1"/>
    </source>
</evidence>
<proteinExistence type="predicted"/>
<dbReference type="RefSeq" id="WP_111241359.1">
    <property type="nucleotide sequence ID" value="NZ_POTX01000004.1"/>
</dbReference>
<dbReference type="OrthoDB" id="7949713at2"/>
<sequence length="168" mass="17781">MLLAFALAGCAGQDDSGTQVATAGGGGAAASASASGSTGGSEEEQRLEFARCMRENGVDMPDPGGDGGSRFQFNGDVDRSKLQAAMEKCRELMPNGGQPPQLDAQQLEQMRAMAKCMRENGVADFPDPAADGRIQIDRDAFRFDMDDPTFQAAMEKCRQYAPQFGGGR</sequence>
<protein>
    <submittedName>
        <fullName evidence="2">Uncharacterized protein</fullName>
    </submittedName>
</protein>
<name>A0A2W2DUI5_9ACTN</name>
<accession>A0A2W2DUI5</accession>
<feature type="region of interest" description="Disordered" evidence="1">
    <location>
        <begin position="11"/>
        <end position="46"/>
    </location>
</feature>
<evidence type="ECO:0000313" key="3">
    <source>
        <dbReference type="Proteomes" id="UP000248627"/>
    </source>
</evidence>